<dbReference type="InterPro" id="IPR020846">
    <property type="entry name" value="MFS_dom"/>
</dbReference>
<keyword evidence="4 6" id="KW-1133">Transmembrane helix</keyword>
<dbReference type="PANTHER" id="PTHR11662">
    <property type="entry name" value="SOLUTE CARRIER FAMILY 17"/>
    <property type="match status" value="1"/>
</dbReference>
<dbReference type="InterPro" id="IPR011701">
    <property type="entry name" value="MFS"/>
</dbReference>
<dbReference type="PROSITE" id="PS50850">
    <property type="entry name" value="MFS"/>
    <property type="match status" value="1"/>
</dbReference>
<evidence type="ECO:0000256" key="4">
    <source>
        <dbReference type="ARBA" id="ARBA00022989"/>
    </source>
</evidence>
<dbReference type="PANTHER" id="PTHR11662:SF399">
    <property type="entry name" value="FI19708P1-RELATED"/>
    <property type="match status" value="1"/>
</dbReference>
<evidence type="ECO:0000259" key="7">
    <source>
        <dbReference type="PROSITE" id="PS50850"/>
    </source>
</evidence>
<evidence type="ECO:0000313" key="8">
    <source>
        <dbReference type="EMBL" id="MFB5188800.1"/>
    </source>
</evidence>
<dbReference type="Pfam" id="PF07690">
    <property type="entry name" value="MFS_1"/>
    <property type="match status" value="1"/>
</dbReference>
<dbReference type="RefSeq" id="WP_275475636.1">
    <property type="nucleotide sequence ID" value="NZ_CP162940.1"/>
</dbReference>
<evidence type="ECO:0000256" key="3">
    <source>
        <dbReference type="ARBA" id="ARBA00022692"/>
    </source>
</evidence>
<organism evidence="8 9">
    <name type="scientific">Alicyclobacillus fastidiosus</name>
    <dbReference type="NCBI Taxonomy" id="392011"/>
    <lineage>
        <taxon>Bacteria</taxon>
        <taxon>Bacillati</taxon>
        <taxon>Bacillota</taxon>
        <taxon>Bacilli</taxon>
        <taxon>Bacillales</taxon>
        <taxon>Alicyclobacillaceae</taxon>
        <taxon>Alicyclobacillus</taxon>
    </lineage>
</organism>
<sequence length="455" mass="49968">MSHTNPVAGTPSTAPRRNTHFRYTIMSLIVLMTMINYIDRGAISYASEPIIRLFHLNESSWGEVLGYFGYGYMVGSISGGLLSDKKGPKFVWIVAGSLWSIFEILMAFAGNIGIAIFGGSALAGFAVIRILFGVSEGPLFSTMNKTVANWAANREKGFMQSFGLFGVPFGSLITAPIAVGLLSITNWQTTFVLLGSLGVIWVIVWARVFRNRPEEHTRVSRDELLEIRSGQGVLSSENTLTESEQQEIPWYHFFKNPTLVCNAIGYFAFQYVNFLILTWTPKYLQDTFHYSLSKMWYMGMIPWIGACITVMLGGKISDVLRRRTGNLRIARSGLAVLSLVLTAVCFLLIPTVHSIASVLLLMSIGNAFNFLPNSVYWAVVIDTEPSKAGSFGGVTHFITNIATVMAPTLTGFLVSAHGYHAMFIASAVASVIGMVAMMFVKPGKRVQSVIGNLEK</sequence>
<feature type="transmembrane region" description="Helical" evidence="6">
    <location>
        <begin position="259"/>
        <end position="280"/>
    </location>
</feature>
<comment type="subcellular location">
    <subcellularLocation>
        <location evidence="1">Cell membrane</location>
        <topology evidence="1">Multi-pass membrane protein</topology>
    </subcellularLocation>
</comment>
<dbReference type="EMBL" id="JBDXSU010000001">
    <property type="protein sequence ID" value="MFB5188800.1"/>
    <property type="molecule type" value="Genomic_DNA"/>
</dbReference>
<dbReference type="InterPro" id="IPR036259">
    <property type="entry name" value="MFS_trans_sf"/>
</dbReference>
<feature type="transmembrane region" description="Helical" evidence="6">
    <location>
        <begin position="419"/>
        <end position="440"/>
    </location>
</feature>
<feature type="transmembrane region" description="Helical" evidence="6">
    <location>
        <begin position="90"/>
        <end position="108"/>
    </location>
</feature>
<feature type="transmembrane region" description="Helical" evidence="6">
    <location>
        <begin position="190"/>
        <end position="209"/>
    </location>
</feature>
<reference evidence="8 9" key="1">
    <citation type="journal article" date="2024" name="Int. J. Mol. Sci.">
        <title>Exploration of Alicyclobacillus spp. Genome in Search of Antibiotic Resistance.</title>
        <authorList>
            <person name="Bucka-Kolendo J."/>
            <person name="Kiousi D.E."/>
            <person name="Dekowska A."/>
            <person name="Mikolajczuk-Szczyrba A."/>
            <person name="Karadedos D.M."/>
            <person name="Michael P."/>
            <person name="Galanis A."/>
            <person name="Sokolowska B."/>
        </authorList>
    </citation>
    <scope>NUCLEOTIDE SEQUENCE [LARGE SCALE GENOMIC DNA]</scope>
    <source>
        <strain evidence="8 9">KKP 3000</strain>
    </source>
</reference>
<feature type="transmembrane region" description="Helical" evidence="6">
    <location>
        <begin position="355"/>
        <end position="379"/>
    </location>
</feature>
<evidence type="ECO:0000256" key="6">
    <source>
        <dbReference type="SAM" id="Phobius"/>
    </source>
</evidence>
<evidence type="ECO:0000256" key="5">
    <source>
        <dbReference type="ARBA" id="ARBA00023136"/>
    </source>
</evidence>
<keyword evidence="3 6" id="KW-0812">Transmembrane</keyword>
<feature type="transmembrane region" description="Helical" evidence="6">
    <location>
        <begin position="391"/>
        <end position="413"/>
    </location>
</feature>
<dbReference type="CDD" id="cd17319">
    <property type="entry name" value="MFS_ExuT_GudP_like"/>
    <property type="match status" value="1"/>
</dbReference>
<feature type="transmembrane region" description="Helical" evidence="6">
    <location>
        <begin position="64"/>
        <end position="83"/>
    </location>
</feature>
<dbReference type="Proteomes" id="UP001579974">
    <property type="component" value="Unassembled WGS sequence"/>
</dbReference>
<accession>A0ABV5A931</accession>
<keyword evidence="9" id="KW-1185">Reference proteome</keyword>
<feature type="transmembrane region" description="Helical" evidence="6">
    <location>
        <begin position="114"/>
        <end position="134"/>
    </location>
</feature>
<dbReference type="Gene3D" id="1.20.1250.20">
    <property type="entry name" value="MFS general substrate transporter like domains"/>
    <property type="match status" value="2"/>
</dbReference>
<name>A0ABV5A931_9BACL</name>
<gene>
    <name evidence="8" type="ORF">KKP3000_001233</name>
</gene>
<evidence type="ECO:0000256" key="2">
    <source>
        <dbReference type="ARBA" id="ARBA00022448"/>
    </source>
</evidence>
<proteinExistence type="predicted"/>
<keyword evidence="5 6" id="KW-0472">Membrane</keyword>
<feature type="transmembrane region" description="Helical" evidence="6">
    <location>
        <begin position="300"/>
        <end position="317"/>
    </location>
</feature>
<dbReference type="SUPFAM" id="SSF103473">
    <property type="entry name" value="MFS general substrate transporter"/>
    <property type="match status" value="1"/>
</dbReference>
<feature type="transmembrane region" description="Helical" evidence="6">
    <location>
        <begin position="329"/>
        <end position="349"/>
    </location>
</feature>
<feature type="transmembrane region" description="Helical" evidence="6">
    <location>
        <begin position="21"/>
        <end position="38"/>
    </location>
</feature>
<feature type="transmembrane region" description="Helical" evidence="6">
    <location>
        <begin position="162"/>
        <end position="184"/>
    </location>
</feature>
<comment type="caution">
    <text evidence="8">The sequence shown here is derived from an EMBL/GenBank/DDBJ whole genome shotgun (WGS) entry which is preliminary data.</text>
</comment>
<evidence type="ECO:0000256" key="1">
    <source>
        <dbReference type="ARBA" id="ARBA00004651"/>
    </source>
</evidence>
<evidence type="ECO:0000313" key="9">
    <source>
        <dbReference type="Proteomes" id="UP001579974"/>
    </source>
</evidence>
<keyword evidence="2" id="KW-0813">Transport</keyword>
<protein>
    <submittedName>
        <fullName evidence="8">MFS transporter</fullName>
    </submittedName>
</protein>
<feature type="domain" description="Major facilitator superfamily (MFS) profile" evidence="7">
    <location>
        <begin position="25"/>
        <end position="445"/>
    </location>
</feature>
<dbReference type="InterPro" id="IPR050382">
    <property type="entry name" value="MFS_Na/Anion_cotransporter"/>
</dbReference>